<gene>
    <name evidence="2" type="ordered locus">Bathy18g00890</name>
</gene>
<feature type="region of interest" description="Disordered" evidence="1">
    <location>
        <begin position="740"/>
        <end position="765"/>
    </location>
</feature>
<sequence>MLSASAVDALWRACLFKLSKLLALDIRLDDASTSSSSPEEDVTTIESPPSDDDDDDENEDENDALSVYLRYLSILRALNLCEHSCVHPQKHRLIDRLMSCVYFRAAKVRLKGEEENLFDTETMEERLRHRNETKENGNMVIPTRFWRERRGFLKKEVASVMEKVNADVTASRPSEMDFDAPDDDGRQSDETNGLDEEEELNIESTKTEETNSQEEEDEETRKGEAEEGVGVVAEELNEGEVKEGKRESSLAKYADEKHRLAVVHMQRHARGCLARKKMRRKVEDELERLGMLVLNKDDATNATTKKKKMKMNVCVDSRSRSTARAAGSEEEDKDDDTEEDIETKIELLREKRLREFEQNQPHVYERTKKALLEEHGSKIETFVREYRETHQGALPELKDIPIIFDDSDERKKEDKDDEDDDDVTENKTASDENRNNAEDDRKCGFEALRKILEESERAFPSATTTSSTSNDDDALNTQEINDNRRERRNTSFSEQAEKRAIEREVLKEVSIEIKENVKLALERMRQEEDVNDATLTTKTTRKEEDGNSTKSTNEAVTKNKSSATTKKVSKKKQTKKNTKKKSTKCPKSCASALEQEKALFDSIDAYPMAKYLLQHNVKIDCFCSSEREKKYDDDDTVVNNNTFIASGADEFVYCEEEAPDRSVDDQKRAIESIKSNVLIPLGASTSSVWLESYAHNAEKPKHLLFIGPRGCGQKHFAKNVLARETGSVFFDCSIENVTRRRSKEPNATTTEEHDRDDTEDTEQDDESAFCADLLKRTFQLAKKWAPSVVYVGNIENAFATGKKKKTKKKTKKTKTKKGSAKEGNEGEGEEDEDRNVSEENTVGNGTSGTDGTQADAAVSSNAKTSTTQQTQKVDPKSFKAGLTAALKSLEKENNSSSRRVCVVASISDASRLTKKDEKSVLGKIFHPKETFAAPFMRPSRAARYDLLKTFYREVVDEYYTEECNNNTTCLSSSKKSTKSKSRMFSKVVADGARDEGAVSELSHFAETCNRKVLKLCVREGFRKAVEYISTKSIVQPRAFTDSQRALVWRFASESLRNLRETNQKRIDEEQDDFYDENENTEAEFFFASENESTLRLFAKLVCCRLRYS</sequence>
<feature type="region of interest" description="Disordered" evidence="1">
    <location>
        <begin position="390"/>
        <end position="442"/>
    </location>
</feature>
<feature type="region of interest" description="Disordered" evidence="1">
    <location>
        <begin position="304"/>
        <end position="342"/>
    </location>
</feature>
<feature type="compositionally biased region" description="Acidic residues" evidence="1">
    <location>
        <begin position="192"/>
        <end position="201"/>
    </location>
</feature>
<dbReference type="AlphaFoldDB" id="K8F6Z7"/>
<keyword evidence="3" id="KW-1185">Reference proteome</keyword>
<proteinExistence type="predicted"/>
<organism evidence="2 3">
    <name type="scientific">Bathycoccus prasinos</name>
    <dbReference type="NCBI Taxonomy" id="41875"/>
    <lineage>
        <taxon>Eukaryota</taxon>
        <taxon>Viridiplantae</taxon>
        <taxon>Chlorophyta</taxon>
        <taxon>Mamiellophyceae</taxon>
        <taxon>Mamiellales</taxon>
        <taxon>Bathycoccaceae</taxon>
        <taxon>Bathycoccus</taxon>
    </lineage>
</organism>
<dbReference type="PROSITE" id="PS50096">
    <property type="entry name" value="IQ"/>
    <property type="match status" value="1"/>
</dbReference>
<dbReference type="InterPro" id="IPR027417">
    <property type="entry name" value="P-loop_NTPase"/>
</dbReference>
<accession>K8F6Z7</accession>
<evidence type="ECO:0000313" key="3">
    <source>
        <dbReference type="Proteomes" id="UP000198341"/>
    </source>
</evidence>
<dbReference type="STRING" id="41875.K8F6Z7"/>
<dbReference type="Proteomes" id="UP000198341">
    <property type="component" value="Chromosome 18"/>
</dbReference>
<feature type="compositionally biased region" description="Polar residues" evidence="1">
    <location>
        <begin position="838"/>
        <end position="872"/>
    </location>
</feature>
<dbReference type="PANTHER" id="PTHR14690:SF0">
    <property type="entry name" value="IQ MOTIF CONTAINING WITH AAA DOMAIN 1"/>
    <property type="match status" value="1"/>
</dbReference>
<dbReference type="InterPro" id="IPR052267">
    <property type="entry name" value="N-DRC_Component"/>
</dbReference>
<name>K8F6Z7_9CHLO</name>
<feature type="compositionally biased region" description="Basic and acidic residues" evidence="1">
    <location>
        <begin position="481"/>
        <end position="505"/>
    </location>
</feature>
<evidence type="ECO:0000256" key="1">
    <source>
        <dbReference type="SAM" id="MobiDB-lite"/>
    </source>
</evidence>
<feature type="region of interest" description="Disordered" evidence="1">
    <location>
        <begin position="530"/>
        <end position="585"/>
    </location>
</feature>
<feature type="compositionally biased region" description="Basic and acidic residues" evidence="1">
    <location>
        <begin position="424"/>
        <end position="442"/>
    </location>
</feature>
<feature type="region of interest" description="Disordered" evidence="1">
    <location>
        <begin position="31"/>
        <end position="60"/>
    </location>
</feature>
<dbReference type="PANTHER" id="PTHR14690">
    <property type="entry name" value="IQ MOTIF CONTAINING WITH AAA DOMAIN 1"/>
    <property type="match status" value="1"/>
</dbReference>
<feature type="region of interest" description="Disordered" evidence="1">
    <location>
        <begin position="801"/>
        <end position="874"/>
    </location>
</feature>
<reference evidence="2 3" key="1">
    <citation type="submission" date="2011-10" db="EMBL/GenBank/DDBJ databases">
        <authorList>
            <person name="Genoscope - CEA"/>
        </authorList>
    </citation>
    <scope>NUCLEOTIDE SEQUENCE [LARGE SCALE GENOMIC DNA]</scope>
    <source>
        <strain evidence="2 3">RCC 1105</strain>
    </source>
</reference>
<feature type="compositionally biased region" description="Basic and acidic residues" evidence="1">
    <location>
        <begin position="239"/>
        <end position="250"/>
    </location>
</feature>
<feature type="compositionally biased region" description="Basic residues" evidence="1">
    <location>
        <begin position="567"/>
        <end position="584"/>
    </location>
</feature>
<dbReference type="RefSeq" id="XP_007508124.1">
    <property type="nucleotide sequence ID" value="XM_007508062.1"/>
</dbReference>
<protein>
    <submittedName>
        <fullName evidence="2">Uncharacterized protein</fullName>
    </submittedName>
</protein>
<dbReference type="EMBL" id="FO082261">
    <property type="protein sequence ID" value="CCO20615.1"/>
    <property type="molecule type" value="Genomic_DNA"/>
</dbReference>
<feature type="compositionally biased region" description="Basic residues" evidence="1">
    <location>
        <begin position="801"/>
        <end position="818"/>
    </location>
</feature>
<feature type="region of interest" description="Disordered" evidence="1">
    <location>
        <begin position="168"/>
        <end position="250"/>
    </location>
</feature>
<dbReference type="Gene3D" id="3.40.50.300">
    <property type="entry name" value="P-loop containing nucleotide triphosphate hydrolases"/>
    <property type="match status" value="1"/>
</dbReference>
<feature type="region of interest" description="Disordered" evidence="1">
    <location>
        <begin position="454"/>
        <end position="505"/>
    </location>
</feature>
<dbReference type="GeneID" id="19010839"/>
<evidence type="ECO:0000313" key="2">
    <source>
        <dbReference type="EMBL" id="CCO20615.1"/>
    </source>
</evidence>
<dbReference type="KEGG" id="bpg:Bathy18g00890"/>
<feature type="compositionally biased region" description="Acidic residues" evidence="1">
    <location>
        <begin position="328"/>
        <end position="341"/>
    </location>
</feature>
<feature type="compositionally biased region" description="Low complexity" evidence="1">
    <location>
        <begin position="556"/>
        <end position="566"/>
    </location>
</feature>
<feature type="compositionally biased region" description="Acidic residues" evidence="1">
    <location>
        <begin position="38"/>
        <end position="60"/>
    </location>
</feature>